<feature type="transmembrane region" description="Helical" evidence="9">
    <location>
        <begin position="326"/>
        <end position="352"/>
    </location>
</feature>
<keyword evidence="9" id="KW-0812">Transmembrane</keyword>
<keyword evidence="5 9" id="KW-0482">Metalloprotease</keyword>
<evidence type="ECO:0000256" key="6">
    <source>
        <dbReference type="ARBA" id="ARBA00044456"/>
    </source>
</evidence>
<comment type="subcellular location">
    <subcellularLocation>
        <location evidence="9">Endoplasmic reticulum membrane</location>
        <topology evidence="9">Multi-pass membrane protein</topology>
    </subcellularLocation>
</comment>
<dbReference type="Gene3D" id="3.30.2010.10">
    <property type="entry name" value="Metalloproteases ('zincins'), catalytic domain"/>
    <property type="match status" value="1"/>
</dbReference>
<sequence>AFTDGVTEECCHQRCVYRAAHDVPEELQAVLPKKTYIKASVYQLEHARLDSLHALFTQLESTAILLLGGIPYLWDFSGRLLSSFEYGPEFEISQSAIFLLLASLYSWLVGLPWSVYSTFVVEERHGFNKQTAGFFVKDKLKKFAVTEAILLPVSCLLLHIIKLGGENFFIYAWLFVCIVSLVLVTIYADYIAPLFDKFTPLPEGPLREAIESLAKRLSFPLTKIYVVEGSRRSAHSNAYFYGFYKNKRIVLFDTLLQQEGDTEKGCTQDEILAVLCHELGHWNYQHTLKHIVFSQMNLFFCFLLFQTLMGWPELFSAFGFHSEYPILIGMLLTFQFALAPYNTMVGFAAVAISRRFERQADQFARGMGHGKHLLAALLRLNATNLGFPEADPLYSIWHHTHPTLLERIRALGGKKED</sequence>
<keyword evidence="9" id="KW-1133">Transmembrane helix</keyword>
<dbReference type="GO" id="GO:0071586">
    <property type="term" value="P:CAAX-box protein processing"/>
    <property type="evidence" value="ECO:0007669"/>
    <property type="project" value="UniProtKB-UniRule"/>
</dbReference>
<dbReference type="GO" id="GO:0046872">
    <property type="term" value="F:metal ion binding"/>
    <property type="evidence" value="ECO:0007669"/>
    <property type="project" value="UniProtKB-UniRule"/>
</dbReference>
<protein>
    <recommendedName>
        <fullName evidence="9">CAAX prenyl protease</fullName>
        <ecNumber evidence="9">3.4.24.84</ecNumber>
    </recommendedName>
</protein>
<keyword evidence="4 8" id="KW-0862">Zinc</keyword>
<evidence type="ECO:0000256" key="5">
    <source>
        <dbReference type="ARBA" id="ARBA00023049"/>
    </source>
</evidence>
<dbReference type="Pfam" id="PF16491">
    <property type="entry name" value="Peptidase_M48_N"/>
    <property type="match status" value="1"/>
</dbReference>
<evidence type="ECO:0000313" key="13">
    <source>
        <dbReference type="Proteomes" id="UP000694388"/>
    </source>
</evidence>
<dbReference type="InterPro" id="IPR032456">
    <property type="entry name" value="Peptidase_M48_N"/>
</dbReference>
<evidence type="ECO:0000256" key="2">
    <source>
        <dbReference type="ARBA" id="ARBA00022723"/>
    </source>
</evidence>
<feature type="binding site" evidence="8">
    <location>
        <position position="281"/>
    </location>
    <ligand>
        <name>Zn(2+)</name>
        <dbReference type="ChEBI" id="CHEBI:29105"/>
        <note>catalytic</note>
    </ligand>
</feature>
<organism evidence="12 13">
    <name type="scientific">Eptatretus burgeri</name>
    <name type="common">Inshore hagfish</name>
    <dbReference type="NCBI Taxonomy" id="7764"/>
    <lineage>
        <taxon>Eukaryota</taxon>
        <taxon>Metazoa</taxon>
        <taxon>Chordata</taxon>
        <taxon>Craniata</taxon>
        <taxon>Vertebrata</taxon>
        <taxon>Cyclostomata</taxon>
        <taxon>Myxini</taxon>
        <taxon>Myxiniformes</taxon>
        <taxon>Myxinidae</taxon>
        <taxon>Eptatretinae</taxon>
        <taxon>Eptatretus</taxon>
    </lineage>
</organism>
<evidence type="ECO:0000256" key="8">
    <source>
        <dbReference type="PIRSR" id="PIRSR627057-2"/>
    </source>
</evidence>
<feature type="transmembrane region" description="Helical" evidence="9">
    <location>
        <begin position="298"/>
        <end position="320"/>
    </location>
</feature>
<evidence type="ECO:0000256" key="1">
    <source>
        <dbReference type="ARBA" id="ARBA00022670"/>
    </source>
</evidence>
<reference evidence="12" key="2">
    <citation type="submission" date="2025-09" db="UniProtKB">
        <authorList>
            <consortium name="Ensembl"/>
        </authorList>
    </citation>
    <scope>IDENTIFICATION</scope>
</reference>
<dbReference type="Pfam" id="PF01435">
    <property type="entry name" value="Peptidase_M48"/>
    <property type="match status" value="1"/>
</dbReference>
<feature type="active site" evidence="7">
    <location>
        <position position="278"/>
    </location>
</feature>
<evidence type="ECO:0000256" key="7">
    <source>
        <dbReference type="PIRSR" id="PIRSR627057-1"/>
    </source>
</evidence>
<dbReference type="GO" id="GO:0004222">
    <property type="term" value="F:metalloendopeptidase activity"/>
    <property type="evidence" value="ECO:0007669"/>
    <property type="project" value="UniProtKB-UniRule"/>
</dbReference>
<keyword evidence="13" id="KW-1185">Reference proteome</keyword>
<evidence type="ECO:0000313" key="12">
    <source>
        <dbReference type="Ensembl" id="ENSEBUP00000002669.1"/>
    </source>
</evidence>
<comment type="similarity">
    <text evidence="9">Belongs to the peptidase M48A family.</text>
</comment>
<dbReference type="GeneTree" id="ENSGT00390000002053"/>
<feature type="transmembrane region" description="Helical" evidence="9">
    <location>
        <begin position="94"/>
        <end position="121"/>
    </location>
</feature>
<feature type="transmembrane region" description="Helical" evidence="9">
    <location>
        <begin position="168"/>
        <end position="188"/>
    </location>
</feature>
<name>A0A8C4NHV8_EPTBU</name>
<dbReference type="Ensembl" id="ENSEBUT00000003026.1">
    <property type="protein sequence ID" value="ENSEBUP00000002669.1"/>
    <property type="gene ID" value="ENSEBUG00000002012.1"/>
</dbReference>
<dbReference type="InterPro" id="IPR027057">
    <property type="entry name" value="CAXX_Prtase_1"/>
</dbReference>
<reference evidence="12" key="1">
    <citation type="submission" date="2025-08" db="UniProtKB">
        <authorList>
            <consortium name="Ensembl"/>
        </authorList>
    </citation>
    <scope>IDENTIFICATION</scope>
</reference>
<keyword evidence="3 9" id="KW-0378">Hydrolase</keyword>
<accession>A0A8C4NHV8</accession>
<feature type="binding site" evidence="8">
    <location>
        <position position="357"/>
    </location>
    <ligand>
        <name>Zn(2+)</name>
        <dbReference type="ChEBI" id="CHEBI:29105"/>
        <note>catalytic</note>
    </ligand>
</feature>
<dbReference type="CDD" id="cd07343">
    <property type="entry name" value="M48A_Zmpste24p_like"/>
    <property type="match status" value="1"/>
</dbReference>
<comment type="cofactor">
    <cofactor evidence="8 9">
        <name>Zn(2+)</name>
        <dbReference type="ChEBI" id="CHEBI:29105"/>
    </cofactor>
    <text evidence="8 9">Binds 1 zinc ion per subunit.</text>
</comment>
<proteinExistence type="inferred from homology"/>
<feature type="transmembrane region" description="Helical" evidence="9">
    <location>
        <begin position="52"/>
        <end position="74"/>
    </location>
</feature>
<evidence type="ECO:0000259" key="11">
    <source>
        <dbReference type="Pfam" id="PF16491"/>
    </source>
</evidence>
<dbReference type="EC" id="3.4.24.84" evidence="9"/>
<keyword evidence="1 9" id="KW-0645">Protease</keyword>
<feature type="domain" description="Peptidase M48" evidence="10">
    <location>
        <begin position="201"/>
        <end position="412"/>
    </location>
</feature>
<evidence type="ECO:0000256" key="9">
    <source>
        <dbReference type="RuleBase" id="RU366005"/>
    </source>
</evidence>
<keyword evidence="9" id="KW-0256">Endoplasmic reticulum</keyword>
<dbReference type="FunFam" id="3.30.2010.10:FF:000003">
    <property type="entry name" value="CAAX prenyl protease"/>
    <property type="match status" value="1"/>
</dbReference>
<feature type="transmembrane region" description="Helical" evidence="9">
    <location>
        <begin position="142"/>
        <end position="162"/>
    </location>
</feature>
<dbReference type="AlphaFoldDB" id="A0A8C4NHV8"/>
<dbReference type="Proteomes" id="UP000694388">
    <property type="component" value="Unplaced"/>
</dbReference>
<dbReference type="InterPro" id="IPR001915">
    <property type="entry name" value="Peptidase_M48"/>
</dbReference>
<evidence type="ECO:0000256" key="4">
    <source>
        <dbReference type="ARBA" id="ARBA00022833"/>
    </source>
</evidence>
<feature type="domain" description="CAAX prenyl protease 1 N-terminal" evidence="11">
    <location>
        <begin position="15"/>
        <end position="197"/>
    </location>
</feature>
<evidence type="ECO:0000256" key="3">
    <source>
        <dbReference type="ARBA" id="ARBA00022801"/>
    </source>
</evidence>
<dbReference type="PANTHER" id="PTHR10120">
    <property type="entry name" value="CAAX PRENYL PROTEASE 1"/>
    <property type="match status" value="1"/>
</dbReference>
<dbReference type="GO" id="GO:0005789">
    <property type="term" value="C:endoplasmic reticulum membrane"/>
    <property type="evidence" value="ECO:0007669"/>
    <property type="project" value="UniProtKB-SubCell"/>
</dbReference>
<feature type="active site" description="Proton donor" evidence="7">
    <location>
        <position position="361"/>
    </location>
</feature>
<keyword evidence="2 8" id="KW-0479">Metal-binding</keyword>
<comment type="function">
    <text evidence="9">Proteolytically removes the C-terminal three residues of farnesylated proteins.</text>
</comment>
<evidence type="ECO:0000259" key="10">
    <source>
        <dbReference type="Pfam" id="PF01435"/>
    </source>
</evidence>
<feature type="binding site" evidence="8">
    <location>
        <position position="277"/>
    </location>
    <ligand>
        <name>Zn(2+)</name>
        <dbReference type="ChEBI" id="CHEBI:29105"/>
        <note>catalytic</note>
    </ligand>
</feature>
<keyword evidence="9" id="KW-0472">Membrane</keyword>
<comment type="catalytic activity">
    <reaction evidence="6 9">
        <text>Hydrolyzes the peptide bond -P2-(S-farnesyl or geranylgeranyl)C-P1'-P2'-P3'-COOH where P1' and P2' are amino acids with aliphatic side chains and P3' is any C-terminal residue.</text>
        <dbReference type="EC" id="3.4.24.84"/>
    </reaction>
</comment>